<organism evidence="3 4">
    <name type="scientific">Sphingomonas sanguinis</name>
    <dbReference type="NCBI Taxonomy" id="33051"/>
    <lineage>
        <taxon>Bacteria</taxon>
        <taxon>Pseudomonadati</taxon>
        <taxon>Pseudomonadota</taxon>
        <taxon>Alphaproteobacteria</taxon>
        <taxon>Sphingomonadales</taxon>
        <taxon>Sphingomonadaceae</taxon>
        <taxon>Sphingomonas</taxon>
    </lineage>
</organism>
<keyword evidence="5" id="KW-1185">Reference proteome</keyword>
<dbReference type="GeneID" id="78488332"/>
<dbReference type="EMBL" id="JABYQV010000003">
    <property type="protein sequence ID" value="NVP30571.1"/>
    <property type="molecule type" value="Genomic_DNA"/>
</dbReference>
<protein>
    <submittedName>
        <fullName evidence="3">Uncharacterized protein</fullName>
    </submittedName>
</protein>
<name>A0A7Y7URF5_9SPHN</name>
<evidence type="ECO:0000313" key="3">
    <source>
        <dbReference type="EMBL" id="NVP30571.1"/>
    </source>
</evidence>
<evidence type="ECO:0000313" key="4">
    <source>
        <dbReference type="Proteomes" id="UP000531581"/>
    </source>
</evidence>
<evidence type="ECO:0000313" key="5">
    <source>
        <dbReference type="Proteomes" id="UP000557656"/>
    </source>
</evidence>
<proteinExistence type="predicted"/>
<dbReference type="RefSeq" id="WP_156477810.1">
    <property type="nucleotide sequence ID" value="NZ_JABEOV010000027.1"/>
</dbReference>
<sequence>MIAAPDDHTMFALDALATFVAALLVACPVAAWCVWPQRRIAPIHPKDIRT</sequence>
<accession>A0A7Y7URF5</accession>
<keyword evidence="1" id="KW-0812">Transmembrane</keyword>
<feature type="transmembrane region" description="Helical" evidence="1">
    <location>
        <begin position="15"/>
        <end position="35"/>
    </location>
</feature>
<keyword evidence="1" id="KW-0472">Membrane</keyword>
<keyword evidence="1" id="KW-1133">Transmembrane helix</keyword>
<dbReference type="Proteomes" id="UP000531581">
    <property type="component" value="Unassembled WGS sequence"/>
</dbReference>
<dbReference type="EMBL" id="JABEOV010000027">
    <property type="protein sequence ID" value="NNG55077.1"/>
    <property type="molecule type" value="Genomic_DNA"/>
</dbReference>
<comment type="caution">
    <text evidence="3">The sequence shown here is derived from an EMBL/GenBank/DDBJ whole genome shotgun (WGS) entry which is preliminary data.</text>
</comment>
<evidence type="ECO:0000256" key="1">
    <source>
        <dbReference type="SAM" id="Phobius"/>
    </source>
</evidence>
<evidence type="ECO:0000313" key="2">
    <source>
        <dbReference type="EMBL" id="NNG55077.1"/>
    </source>
</evidence>
<dbReference type="Proteomes" id="UP000557656">
    <property type="component" value="Unassembled WGS sequence"/>
</dbReference>
<gene>
    <name evidence="2" type="ORF">HKX05_17165</name>
    <name evidence="3" type="ORF">HLV41_05910</name>
</gene>
<reference evidence="4 5" key="1">
    <citation type="submission" date="2020-05" db="EMBL/GenBank/DDBJ databases">
        <title>Draft Genome Sequences of Sphingomonas sp. Isolated from the International Space Station.</title>
        <authorList>
            <person name="Bijlani S."/>
            <person name="Singh N.K."/>
            <person name="Mason C.E."/>
            <person name="Wang C.C."/>
            <person name="Venkateswaran K."/>
        </authorList>
    </citation>
    <scope>NUCLEOTIDE SEQUENCE [LARGE SCALE GENOMIC DNA]</scope>
    <source>
        <strain evidence="2 5">IIF7SW-B5</strain>
        <strain evidence="3">ISS-IIF7SWP</strain>
    </source>
</reference>
<dbReference type="AlphaFoldDB" id="A0A7Y7URF5"/>